<evidence type="ECO:0000256" key="1">
    <source>
        <dbReference type="SAM" id="MobiDB-lite"/>
    </source>
</evidence>
<feature type="compositionally biased region" description="Basic and acidic residues" evidence="1">
    <location>
        <begin position="7"/>
        <end position="21"/>
    </location>
</feature>
<proteinExistence type="predicted"/>
<sequence>MNPNNPNDKKLDEDPANRDPITDEPGAHPVGTAIGAAVGGAAGIGAAAAAGAAMGSAVGPVGTAAGAVVGAVAGGLLGSSAGESLNPTVVDPQTEERYWRESHAKQPYASTGDYNSYAPFYELGYTAANRYQGRNYDEIEPELRAHYEAARGENSLDWTQGRPATRAAWEKVTKR</sequence>
<feature type="region of interest" description="Disordered" evidence="1">
    <location>
        <begin position="1"/>
        <end position="32"/>
    </location>
</feature>
<evidence type="ECO:0000313" key="3">
    <source>
        <dbReference type="Proteomes" id="UP001595791"/>
    </source>
</evidence>
<reference evidence="3" key="1">
    <citation type="journal article" date="2019" name="Int. J. Syst. Evol. Microbiol.">
        <title>The Global Catalogue of Microorganisms (GCM) 10K type strain sequencing project: providing services to taxonomists for standard genome sequencing and annotation.</title>
        <authorList>
            <consortium name="The Broad Institute Genomics Platform"/>
            <consortium name="The Broad Institute Genome Sequencing Center for Infectious Disease"/>
            <person name="Wu L."/>
            <person name="Ma J."/>
        </authorList>
    </citation>
    <scope>NUCLEOTIDE SEQUENCE [LARGE SCALE GENOMIC DNA]</scope>
    <source>
        <strain evidence="3">LMG 29894</strain>
    </source>
</reference>
<organism evidence="2 3">
    <name type="scientific">Chitinimonas lacunae</name>
    <dbReference type="NCBI Taxonomy" id="1963018"/>
    <lineage>
        <taxon>Bacteria</taxon>
        <taxon>Pseudomonadati</taxon>
        <taxon>Pseudomonadota</taxon>
        <taxon>Betaproteobacteria</taxon>
        <taxon>Neisseriales</taxon>
        <taxon>Chitinibacteraceae</taxon>
        <taxon>Chitinimonas</taxon>
    </lineage>
</organism>
<evidence type="ECO:0008006" key="4">
    <source>
        <dbReference type="Google" id="ProtNLM"/>
    </source>
</evidence>
<dbReference type="PANTHER" id="PTHR21525:SF9">
    <property type="entry name" value="CHANNEL_COLICIN DOMAIN-CONTAINING PROTEIN"/>
    <property type="match status" value="1"/>
</dbReference>
<comment type="caution">
    <text evidence="2">The sequence shown here is derived from an EMBL/GenBank/DDBJ whole genome shotgun (WGS) entry which is preliminary data.</text>
</comment>
<accession>A0ABV8ML33</accession>
<protein>
    <recommendedName>
        <fullName evidence="4">Glycine zipper domain-containing protein</fullName>
    </recommendedName>
</protein>
<dbReference type="Proteomes" id="UP001595791">
    <property type="component" value="Unassembled WGS sequence"/>
</dbReference>
<gene>
    <name evidence="2" type="ORF">ACFOW7_03235</name>
</gene>
<dbReference type="RefSeq" id="WP_378160962.1">
    <property type="nucleotide sequence ID" value="NZ_JBHSBU010000001.1"/>
</dbReference>
<dbReference type="EMBL" id="JBHSBU010000001">
    <property type="protein sequence ID" value="MFC4158367.1"/>
    <property type="molecule type" value="Genomic_DNA"/>
</dbReference>
<keyword evidence="3" id="KW-1185">Reference proteome</keyword>
<evidence type="ECO:0000313" key="2">
    <source>
        <dbReference type="EMBL" id="MFC4158367.1"/>
    </source>
</evidence>
<dbReference type="PANTHER" id="PTHR21525">
    <property type="entry name" value="MOTILE SPERM PROTEIN"/>
    <property type="match status" value="1"/>
</dbReference>
<name>A0ABV8ML33_9NEIS</name>